<evidence type="ECO:0000256" key="1">
    <source>
        <dbReference type="ARBA" id="ARBA00007532"/>
    </source>
</evidence>
<dbReference type="InterPro" id="IPR016156">
    <property type="entry name" value="FAD/NAD-linked_Rdtase_dimer_sf"/>
</dbReference>
<feature type="domain" description="FAD/NAD(P)-binding" evidence="7">
    <location>
        <begin position="15"/>
        <end position="332"/>
    </location>
</feature>
<evidence type="ECO:0000256" key="4">
    <source>
        <dbReference type="PIRSR" id="PIRSR000350-3"/>
    </source>
</evidence>
<comment type="cofactor">
    <cofactor evidence="4">
        <name>FAD</name>
        <dbReference type="ChEBI" id="CHEBI:57692"/>
    </cofactor>
    <text evidence="4">Binds 1 FAD per subunit.</text>
</comment>
<dbReference type="SUPFAM" id="SSF51905">
    <property type="entry name" value="FAD/NAD(P)-binding domain"/>
    <property type="match status" value="1"/>
</dbReference>
<keyword evidence="4" id="KW-0520">NAD</keyword>
<accession>A0A1M6C7V7</accession>
<keyword evidence="4" id="KW-0547">Nucleotide-binding</keyword>
<name>A0A1M6C7V7_9ACTN</name>
<dbReference type="GO" id="GO:0003955">
    <property type="term" value="F:NAD(P)H dehydrogenase (quinone) activity"/>
    <property type="evidence" value="ECO:0007669"/>
    <property type="project" value="TreeGrafter"/>
</dbReference>
<sequence>MGFMNATDVQETEFDAVVIGAGPGGEVAAGKLADAGLSVAIVEVDKVGGECSYYACIPSKALLRPGELLIEARRIPGAAEAVTGTVDVDAVLRRRDDLVARGEDGALHDDGQLPWLEERGIVLFRGRGRLVGERRVAVGGTELRARRAVVLAGGTRAALPPIDGLADARPWTNREATTAREVPESLIVVGGGVVGAEMSQAYRSLGAAVTLVTGDRGLLPREEDFVGEQVGEALEEQGVDIRRGPRASAVRRGGDRVTVTLGDGTELHADEVLVAAGRTPQTAELGLAEVGVGTDGFVGVDERMRVPALDWLYVIGDLNGRALFTHMAKYQAAIAAADILGSDISVDHLGDGGGAPRVIFTEPQVASVGHTARSARDAGLEVRTVDVPTDGNAGGAFTGADRGTARFVVDEGRGVLVGVTITGTGVAEMLQAATIAVVGEVPVRRLRHAVPAFPTRSEIWLQLFDALGV</sequence>
<dbReference type="InterPro" id="IPR023753">
    <property type="entry name" value="FAD/NAD-binding_dom"/>
</dbReference>
<dbReference type="SUPFAM" id="SSF55424">
    <property type="entry name" value="FAD/NAD-linked reductases, dimerisation (C-terminal) domain"/>
    <property type="match status" value="1"/>
</dbReference>
<dbReference type="PRINTS" id="PR00368">
    <property type="entry name" value="FADPNR"/>
</dbReference>
<dbReference type="AlphaFoldDB" id="A0A1M6C7V7"/>
<evidence type="ECO:0000256" key="3">
    <source>
        <dbReference type="ARBA" id="ARBA00022827"/>
    </source>
</evidence>
<dbReference type="PIRSF" id="PIRSF000350">
    <property type="entry name" value="Mercury_reductase_MerA"/>
    <property type="match status" value="1"/>
</dbReference>
<feature type="binding site" evidence="4">
    <location>
        <position position="60"/>
    </location>
    <ligand>
        <name>FAD</name>
        <dbReference type="ChEBI" id="CHEBI:57692"/>
    </ligand>
</feature>
<comment type="similarity">
    <text evidence="1">Belongs to the class-I pyridine nucleotide-disulfide oxidoreductase family.</text>
</comment>
<gene>
    <name evidence="8" type="ORF">SAMN05421803_101615</name>
</gene>
<keyword evidence="3 4" id="KW-0274">FAD</keyword>
<feature type="binding site" evidence="4">
    <location>
        <begin position="190"/>
        <end position="197"/>
    </location>
    <ligand>
        <name>NAD(+)</name>
        <dbReference type="ChEBI" id="CHEBI:57540"/>
    </ligand>
</feature>
<evidence type="ECO:0000259" key="7">
    <source>
        <dbReference type="Pfam" id="PF07992"/>
    </source>
</evidence>
<organism evidence="8 9">
    <name type="scientific">Nocardiopsis flavescens</name>
    <dbReference type="NCBI Taxonomy" id="758803"/>
    <lineage>
        <taxon>Bacteria</taxon>
        <taxon>Bacillati</taxon>
        <taxon>Actinomycetota</taxon>
        <taxon>Actinomycetes</taxon>
        <taxon>Streptosporangiales</taxon>
        <taxon>Nocardiopsidaceae</taxon>
        <taxon>Nocardiopsis</taxon>
    </lineage>
</organism>
<dbReference type="InterPro" id="IPR004099">
    <property type="entry name" value="Pyr_nucl-diS_OxRdtase_dimer"/>
</dbReference>
<evidence type="ECO:0000256" key="2">
    <source>
        <dbReference type="ARBA" id="ARBA00022630"/>
    </source>
</evidence>
<dbReference type="GO" id="GO:0050660">
    <property type="term" value="F:flavin adenine dinucleotide binding"/>
    <property type="evidence" value="ECO:0007669"/>
    <property type="project" value="TreeGrafter"/>
</dbReference>
<feature type="binding site" evidence="4">
    <location>
        <position position="277"/>
    </location>
    <ligand>
        <name>NAD(+)</name>
        <dbReference type="ChEBI" id="CHEBI:57540"/>
    </ligand>
</feature>
<evidence type="ECO:0000313" key="8">
    <source>
        <dbReference type="EMBL" id="SHI57115.1"/>
    </source>
</evidence>
<dbReference type="Proteomes" id="UP000184452">
    <property type="component" value="Unassembled WGS sequence"/>
</dbReference>
<feature type="domain" description="Pyridine nucleotide-disulphide oxidoreductase dimerisation" evidence="6">
    <location>
        <begin position="356"/>
        <end position="460"/>
    </location>
</feature>
<feature type="binding site" evidence="4">
    <location>
        <position position="317"/>
    </location>
    <ligand>
        <name>FAD</name>
        <dbReference type="ChEBI" id="CHEBI:57692"/>
    </ligand>
</feature>
<dbReference type="Pfam" id="PF07992">
    <property type="entry name" value="Pyr_redox_2"/>
    <property type="match status" value="1"/>
</dbReference>
<dbReference type="Gene3D" id="3.50.50.60">
    <property type="entry name" value="FAD/NAD(P)-binding domain"/>
    <property type="match status" value="2"/>
</dbReference>
<dbReference type="EMBL" id="FQZK01000001">
    <property type="protein sequence ID" value="SHI57115.1"/>
    <property type="molecule type" value="Genomic_DNA"/>
</dbReference>
<dbReference type="Pfam" id="PF02852">
    <property type="entry name" value="Pyr_redox_dim"/>
    <property type="match status" value="1"/>
</dbReference>
<evidence type="ECO:0000256" key="5">
    <source>
        <dbReference type="PIRSR" id="PIRSR000350-4"/>
    </source>
</evidence>
<dbReference type="Gene3D" id="3.30.390.30">
    <property type="match status" value="1"/>
</dbReference>
<feature type="disulfide bond" description="Redox-active" evidence="5">
    <location>
        <begin position="51"/>
        <end position="56"/>
    </location>
</feature>
<dbReference type="InterPro" id="IPR001100">
    <property type="entry name" value="Pyr_nuc-diS_OxRdtase"/>
</dbReference>
<protein>
    <submittedName>
        <fullName evidence="8">Dihydrolipoamide dehydrogenase</fullName>
    </submittedName>
</protein>
<dbReference type="InterPro" id="IPR036188">
    <property type="entry name" value="FAD/NAD-bd_sf"/>
</dbReference>
<dbReference type="PANTHER" id="PTHR43014:SF2">
    <property type="entry name" value="MERCURIC REDUCTASE"/>
    <property type="match status" value="1"/>
</dbReference>
<dbReference type="PANTHER" id="PTHR43014">
    <property type="entry name" value="MERCURIC REDUCTASE"/>
    <property type="match status" value="1"/>
</dbReference>
<keyword evidence="9" id="KW-1185">Reference proteome</keyword>
<dbReference type="STRING" id="758803.SAMN05421803_101615"/>
<dbReference type="PRINTS" id="PR00411">
    <property type="entry name" value="PNDRDTASEI"/>
</dbReference>
<reference evidence="8 9" key="1">
    <citation type="submission" date="2016-11" db="EMBL/GenBank/DDBJ databases">
        <authorList>
            <person name="Jaros S."/>
            <person name="Januszkiewicz K."/>
            <person name="Wedrychowicz H."/>
        </authorList>
    </citation>
    <scope>NUCLEOTIDE SEQUENCE [LARGE SCALE GENOMIC DNA]</scope>
    <source>
        <strain evidence="8 9">CGMCC 4.5723</strain>
    </source>
</reference>
<proteinExistence type="inferred from homology"/>
<evidence type="ECO:0000313" key="9">
    <source>
        <dbReference type="Proteomes" id="UP000184452"/>
    </source>
</evidence>
<evidence type="ECO:0000259" key="6">
    <source>
        <dbReference type="Pfam" id="PF02852"/>
    </source>
</evidence>
<keyword evidence="2" id="KW-0285">Flavoprotein</keyword>
<feature type="binding site" evidence="4">
    <location>
        <position position="128"/>
    </location>
    <ligand>
        <name>FAD</name>
        <dbReference type="ChEBI" id="CHEBI:57692"/>
    </ligand>
</feature>